<evidence type="ECO:0000259" key="5">
    <source>
        <dbReference type="PROSITE" id="PS51165"/>
    </source>
</evidence>
<keyword evidence="7" id="KW-1185">Reference proteome</keyword>
<feature type="compositionally biased region" description="Basic and acidic residues" evidence="4">
    <location>
        <begin position="492"/>
        <end position="508"/>
    </location>
</feature>
<dbReference type="KEGG" id="pdt:Prede_1702"/>
<dbReference type="GO" id="GO:0008990">
    <property type="term" value="F:rRNA (guanine-N2-)-methyltransferase activity"/>
    <property type="evidence" value="ECO:0007669"/>
    <property type="project" value="TreeGrafter"/>
</dbReference>
<dbReference type="InterPro" id="IPR004114">
    <property type="entry name" value="THUMP_dom"/>
</dbReference>
<dbReference type="Gene3D" id="3.30.2130.30">
    <property type="match status" value="1"/>
</dbReference>
<dbReference type="Pfam" id="PF22020">
    <property type="entry name" value="RlmL_1st"/>
    <property type="match status" value="1"/>
</dbReference>
<evidence type="ECO:0000256" key="4">
    <source>
        <dbReference type="SAM" id="MobiDB-lite"/>
    </source>
</evidence>
<evidence type="ECO:0000256" key="3">
    <source>
        <dbReference type="PROSITE-ProRule" id="PRU00529"/>
    </source>
</evidence>
<name>L0JFA3_PREDD</name>
<dbReference type="PANTHER" id="PTHR47313:SF1">
    <property type="entry name" value="RIBOSOMAL RNA LARGE SUBUNIT METHYLTRANSFERASE K_L"/>
    <property type="match status" value="1"/>
</dbReference>
<dbReference type="CDD" id="cd11715">
    <property type="entry name" value="THUMP_AdoMetMT"/>
    <property type="match status" value="1"/>
</dbReference>
<keyword evidence="2" id="KW-0808">Transferase</keyword>
<feature type="compositionally biased region" description="Basic and acidic residues" evidence="4">
    <location>
        <begin position="448"/>
        <end position="482"/>
    </location>
</feature>
<dbReference type="GO" id="GO:0003723">
    <property type="term" value="F:RNA binding"/>
    <property type="evidence" value="ECO:0007669"/>
    <property type="project" value="UniProtKB-UniRule"/>
</dbReference>
<dbReference type="PROSITE" id="PS51165">
    <property type="entry name" value="THUMP"/>
    <property type="match status" value="1"/>
</dbReference>
<dbReference type="HOGENOM" id="CLU_032119_2_0_10"/>
<reference evidence="6" key="1">
    <citation type="submission" date="2012-02" db="EMBL/GenBank/DDBJ databases">
        <title>Complete sequence of chromosome 2 of Prevotella dentalis DSM 3688.</title>
        <authorList>
            <consortium name="US DOE Joint Genome Institute (JGI-PGF)"/>
            <person name="Lucas S."/>
            <person name="Copeland A."/>
            <person name="Lapidus A."/>
            <person name="Glavina del Rio T."/>
            <person name="Dalin E."/>
            <person name="Tice H."/>
            <person name="Bruce D."/>
            <person name="Goodwin L."/>
            <person name="Pitluck S."/>
            <person name="Peters L."/>
            <person name="Mikhailova N."/>
            <person name="Chertkov O."/>
            <person name="Kyrpides N."/>
            <person name="Mavromatis K."/>
            <person name="Ivanova N."/>
            <person name="Brettin T."/>
            <person name="Detter J.C."/>
            <person name="Han C."/>
            <person name="Larimer F."/>
            <person name="Land M."/>
            <person name="Hauser L."/>
            <person name="Markowitz V."/>
            <person name="Cheng J.-F."/>
            <person name="Hugenholtz P."/>
            <person name="Woyke T."/>
            <person name="Wu D."/>
            <person name="Gronow S."/>
            <person name="Wellnitz S."/>
            <person name="Brambilla E."/>
            <person name="Klenk H.-P."/>
            <person name="Eisen J.A."/>
        </authorList>
    </citation>
    <scope>NUCLEOTIDE SEQUENCE</scope>
    <source>
        <strain evidence="6">DSM 3688</strain>
    </source>
</reference>
<dbReference type="PANTHER" id="PTHR47313">
    <property type="entry name" value="RIBOSOMAL RNA LARGE SUBUNIT METHYLTRANSFERASE K/L"/>
    <property type="match status" value="1"/>
</dbReference>
<dbReference type="SUPFAM" id="SSF53335">
    <property type="entry name" value="S-adenosyl-L-methionine-dependent methyltransferases"/>
    <property type="match status" value="1"/>
</dbReference>
<dbReference type="SMART" id="SM00981">
    <property type="entry name" value="THUMP"/>
    <property type="match status" value="1"/>
</dbReference>
<dbReference type="AlphaFoldDB" id="L0JFA3"/>
<protein>
    <submittedName>
        <fullName evidence="6">N6-adenine-specific DNA methylase</fullName>
    </submittedName>
</protein>
<sequence>MEFELIAKTFMGLEPVLAQELTQLGANNVQIGRRMVSFTGDKEMMYRANFQLHTAIRILKPIRHFKARSAEEVYDEVQKIDWSEYILKGKTFSVDSVVYSEEFRNSRFVTYKVKDAIVDQFREKTGDRPNISVSNPDLRLHIHIADDDATLSLDSSGESLHRRGYRQESVEAPLNEVLAAGMILMTGWKGDCDLIDPMCGSGTLAVEAALIARNISPGVFRKEFAFEKWVDFDQNLFDSIYNDDSQEREFEHHIYGYDVDMKAVNTARLNVRAAGLSKEVTIEQQDFKDFTKPTEKSIIVMNPPYGERISTPNLLGTYKMIGERLKHEFGGNEAWILSYREECFEQIGLKPSIKIPVFNGSLECEFRKYALFDGKMREFRHEGGVVKTEEEKREMAQKHRFKKNREFKMRLESNESNEEGDIRSFTFHSLSHDDAVFARREREDRRASFKGREGFKGEREGFRGGRDGFKGRDDFGGSRRDGGFGGSRGGFKGRDDFKNRRRDDDFKGRGGKGFKGGDRHGGSKFGRDRRFEDED</sequence>
<dbReference type="Gene3D" id="3.40.50.150">
    <property type="entry name" value="Vaccinia Virus protein VP39"/>
    <property type="match status" value="1"/>
</dbReference>
<feature type="compositionally biased region" description="Basic and acidic residues" evidence="4">
    <location>
        <begin position="515"/>
        <end position="535"/>
    </location>
</feature>
<dbReference type="PATRIC" id="fig|908937.9.peg.1797"/>
<accession>L0JFA3</accession>
<dbReference type="InterPro" id="IPR029063">
    <property type="entry name" value="SAM-dependent_MTases_sf"/>
</dbReference>
<dbReference type="PROSITE" id="PS00092">
    <property type="entry name" value="N6_MTASE"/>
    <property type="match status" value="1"/>
</dbReference>
<dbReference type="OrthoDB" id="9809404at2"/>
<dbReference type="EMBL" id="CP003369">
    <property type="protein sequence ID" value="AGB29001.1"/>
    <property type="molecule type" value="Genomic_DNA"/>
</dbReference>
<evidence type="ECO:0000256" key="2">
    <source>
        <dbReference type="ARBA" id="ARBA00022679"/>
    </source>
</evidence>
<dbReference type="Proteomes" id="UP000010862">
    <property type="component" value="Chromosome 2"/>
</dbReference>
<feature type="region of interest" description="Disordered" evidence="4">
    <location>
        <begin position="448"/>
        <end position="535"/>
    </location>
</feature>
<dbReference type="Pfam" id="PF02926">
    <property type="entry name" value="THUMP"/>
    <property type="match status" value="1"/>
</dbReference>
<keyword evidence="3" id="KW-0694">RNA-binding</keyword>
<dbReference type="InterPro" id="IPR000241">
    <property type="entry name" value="RlmKL-like_Mtase"/>
</dbReference>
<organism evidence="6 7">
    <name type="scientific">Prevotella dentalis (strain ATCC 49559 / DSM 3688 / JCM 13448 / NCTC 12043 / ES 2772)</name>
    <name type="common">Mitsuokella dentalis</name>
    <dbReference type="NCBI Taxonomy" id="908937"/>
    <lineage>
        <taxon>Bacteria</taxon>
        <taxon>Pseudomonadati</taxon>
        <taxon>Bacteroidota</taxon>
        <taxon>Bacteroidia</taxon>
        <taxon>Bacteroidales</taxon>
        <taxon>Prevotellaceae</taxon>
        <taxon>Prevotella</taxon>
    </lineage>
</organism>
<dbReference type="InterPro" id="IPR002052">
    <property type="entry name" value="DNA_methylase_N6_adenine_CS"/>
</dbReference>
<feature type="domain" description="THUMP" evidence="5">
    <location>
        <begin position="44"/>
        <end position="155"/>
    </location>
</feature>
<evidence type="ECO:0000256" key="1">
    <source>
        <dbReference type="ARBA" id="ARBA00022603"/>
    </source>
</evidence>
<dbReference type="Pfam" id="PF01170">
    <property type="entry name" value="UPF0020"/>
    <property type="match status" value="1"/>
</dbReference>
<dbReference type="InterPro" id="IPR054170">
    <property type="entry name" value="RlmL_1st"/>
</dbReference>
<dbReference type="GO" id="GO:0070043">
    <property type="term" value="F:rRNA (guanine-N7-)-methyltransferase activity"/>
    <property type="evidence" value="ECO:0007669"/>
    <property type="project" value="TreeGrafter"/>
</dbReference>
<proteinExistence type="predicted"/>
<keyword evidence="1 6" id="KW-0489">Methyltransferase</keyword>
<dbReference type="RefSeq" id="WP_015310379.1">
    <property type="nucleotide sequence ID" value="NC_019968.1"/>
</dbReference>
<evidence type="ECO:0000313" key="7">
    <source>
        <dbReference type="Proteomes" id="UP000010862"/>
    </source>
</evidence>
<gene>
    <name evidence="6" type="ordered locus">Prede_1702</name>
</gene>
<evidence type="ECO:0000313" key="6">
    <source>
        <dbReference type="EMBL" id="AGB29001.1"/>
    </source>
</evidence>